<accession>A0ABT5EB17</accession>
<feature type="compositionally biased region" description="Acidic residues" evidence="1">
    <location>
        <begin position="466"/>
        <end position="484"/>
    </location>
</feature>
<name>A0ABT5EB17_9BACT</name>
<gene>
    <name evidence="2" type="ORF">POL25_39600</name>
</gene>
<dbReference type="NCBIfam" id="NF045524">
    <property type="entry name" value="MXAN_6640_HExxH"/>
    <property type="match status" value="1"/>
</dbReference>
<feature type="region of interest" description="Disordered" evidence="1">
    <location>
        <begin position="443"/>
        <end position="495"/>
    </location>
</feature>
<dbReference type="RefSeq" id="WP_272091596.1">
    <property type="nucleotide sequence ID" value="NZ_JAQNDL010000004.1"/>
</dbReference>
<evidence type="ECO:0000256" key="1">
    <source>
        <dbReference type="SAM" id="MobiDB-lite"/>
    </source>
</evidence>
<comment type="caution">
    <text evidence="2">The sequence shown here is derived from an EMBL/GenBank/DDBJ whole genome shotgun (WGS) entry which is preliminary data.</text>
</comment>
<organism evidence="2 3">
    <name type="scientific">Nannocystis bainbridge</name>
    <dbReference type="NCBI Taxonomy" id="2995303"/>
    <lineage>
        <taxon>Bacteria</taxon>
        <taxon>Pseudomonadati</taxon>
        <taxon>Myxococcota</taxon>
        <taxon>Polyangia</taxon>
        <taxon>Nannocystales</taxon>
        <taxon>Nannocystaceae</taxon>
        <taxon>Nannocystis</taxon>
    </lineage>
</organism>
<dbReference type="Proteomes" id="UP001221686">
    <property type="component" value="Unassembled WGS sequence"/>
</dbReference>
<dbReference type="EMBL" id="JAQNDL010000004">
    <property type="protein sequence ID" value="MDC0723059.1"/>
    <property type="molecule type" value="Genomic_DNA"/>
</dbReference>
<proteinExistence type="predicted"/>
<protein>
    <submittedName>
        <fullName evidence="2">Uncharacterized protein</fullName>
    </submittedName>
</protein>
<sequence length="511" mass="54088">MRGNHSAVEPKRRARPTRSPVPACFAALLAALLVPGLARAERPTEGGLWPYDPKDSLVFFDHPGGGLRVHYSADGPSVVPLADLDGDGVPDYVVRVADTAAAVLALYRDAFDLRPPRSEAEHDLGLLGGSEALDIYLVDFGGSADGHFGHDACDPDACAGHLVLENDFAGYGYADLAEAVDTVVSHELFHAVQAAYAVDLPVWFSEGTAVWAERSYRADSRDFLRFCDAYLADTGRSLFKPPAGPVPSFAYGTGLWWDFLIARRGPEFVDALLQIGGAAELPAAIAGLLQAHADDLRPAWLEFAAWNLATGEHAGARDSHPYAAELAGVAAEQEVFPLADDDRFFSLTARYYRLDHPGGPLWFGLAAPAPGLEFTLQAVAGGAADGPVEPEALAWDGAEPEPRILAELPAGGYWLAVVNPVLSDMSIRAHLCAADTRDGLACVEPLPAPETTGDESSGDSTGDDSSTGDDPGESDTAGESDPPGDDACGGCRTGSPALAWLLPLLRRRRRK</sequence>
<evidence type="ECO:0000313" key="3">
    <source>
        <dbReference type="Proteomes" id="UP001221686"/>
    </source>
</evidence>
<evidence type="ECO:0000313" key="2">
    <source>
        <dbReference type="EMBL" id="MDC0723059.1"/>
    </source>
</evidence>
<reference evidence="2 3" key="1">
    <citation type="submission" date="2022-11" db="EMBL/GenBank/DDBJ databases">
        <title>Minimal conservation of predation-associated metabolite biosynthetic gene clusters underscores biosynthetic potential of Myxococcota including descriptions for ten novel species: Archangium lansinium sp. nov., Myxococcus landrumus sp. nov., Nannocystis bai.</title>
        <authorList>
            <person name="Ahearne A."/>
            <person name="Stevens C."/>
            <person name="Dowd S."/>
        </authorList>
    </citation>
    <scope>NUCLEOTIDE SEQUENCE [LARGE SCALE GENOMIC DNA]</scope>
    <source>
        <strain evidence="2 3">BB15-2</strain>
    </source>
</reference>
<keyword evidence="3" id="KW-1185">Reference proteome</keyword>